<accession>A0AAE1PPR0</accession>
<dbReference type="Proteomes" id="UP001292094">
    <property type="component" value="Unassembled WGS sequence"/>
</dbReference>
<dbReference type="AlphaFoldDB" id="A0AAE1PPR0"/>
<evidence type="ECO:0000313" key="2">
    <source>
        <dbReference type="Proteomes" id="UP001292094"/>
    </source>
</evidence>
<name>A0AAE1PPR0_9EUCA</name>
<protein>
    <submittedName>
        <fullName evidence="1">Uncharacterized protein</fullName>
    </submittedName>
</protein>
<evidence type="ECO:0000313" key="1">
    <source>
        <dbReference type="EMBL" id="KAK4312495.1"/>
    </source>
</evidence>
<reference evidence="1" key="1">
    <citation type="submission" date="2023-11" db="EMBL/GenBank/DDBJ databases">
        <title>Genome assemblies of two species of porcelain crab, Petrolisthes cinctipes and Petrolisthes manimaculis (Anomura: Porcellanidae).</title>
        <authorList>
            <person name="Angst P."/>
        </authorList>
    </citation>
    <scope>NUCLEOTIDE SEQUENCE</scope>
    <source>
        <strain evidence="1">PB745_02</strain>
        <tissue evidence="1">Gill</tissue>
    </source>
</reference>
<comment type="caution">
    <text evidence="1">The sequence shown here is derived from an EMBL/GenBank/DDBJ whole genome shotgun (WGS) entry which is preliminary data.</text>
</comment>
<dbReference type="EMBL" id="JAWZYT010001408">
    <property type="protein sequence ID" value="KAK4312495.1"/>
    <property type="molecule type" value="Genomic_DNA"/>
</dbReference>
<organism evidence="1 2">
    <name type="scientific">Petrolisthes manimaculis</name>
    <dbReference type="NCBI Taxonomy" id="1843537"/>
    <lineage>
        <taxon>Eukaryota</taxon>
        <taxon>Metazoa</taxon>
        <taxon>Ecdysozoa</taxon>
        <taxon>Arthropoda</taxon>
        <taxon>Crustacea</taxon>
        <taxon>Multicrustacea</taxon>
        <taxon>Malacostraca</taxon>
        <taxon>Eumalacostraca</taxon>
        <taxon>Eucarida</taxon>
        <taxon>Decapoda</taxon>
        <taxon>Pleocyemata</taxon>
        <taxon>Anomura</taxon>
        <taxon>Galatheoidea</taxon>
        <taxon>Porcellanidae</taxon>
        <taxon>Petrolisthes</taxon>
    </lineage>
</organism>
<sequence>MQARVGKQEGGSQNEADVVRDLVGCQVREAGNDRCMRAPALSDTERVYLGRSAYPIPIKLTLYNPPILLPINPS</sequence>
<proteinExistence type="predicted"/>
<keyword evidence="2" id="KW-1185">Reference proteome</keyword>
<gene>
    <name evidence="1" type="ORF">Pmani_016087</name>
</gene>